<dbReference type="PATRIC" id="fig|284581.3.peg.2231"/>
<dbReference type="OrthoDB" id="2735367at2"/>
<evidence type="ECO:0000313" key="4">
    <source>
        <dbReference type="Proteomes" id="UP000037558"/>
    </source>
</evidence>
<feature type="compositionally biased region" description="Basic and acidic residues" evidence="1">
    <location>
        <begin position="34"/>
        <end position="46"/>
    </location>
</feature>
<evidence type="ECO:0008006" key="5">
    <source>
        <dbReference type="Google" id="ProtNLM"/>
    </source>
</evidence>
<keyword evidence="2" id="KW-0732">Signal</keyword>
<proteinExistence type="predicted"/>
<dbReference type="RefSeq" id="WP_053401379.1">
    <property type="nucleotide sequence ID" value="NZ_JAUKEN010000001.1"/>
</dbReference>
<evidence type="ECO:0000256" key="2">
    <source>
        <dbReference type="SAM" id="SignalP"/>
    </source>
</evidence>
<feature type="region of interest" description="Disordered" evidence="1">
    <location>
        <begin position="22"/>
        <end position="58"/>
    </location>
</feature>
<keyword evidence="4" id="KW-1185">Reference proteome</keyword>
<feature type="chain" id="PRO_5039301206" description="Lipoprotein" evidence="2">
    <location>
        <begin position="19"/>
        <end position="213"/>
    </location>
</feature>
<organism evidence="3 4">
    <name type="scientific">Priestia koreensis</name>
    <dbReference type="NCBI Taxonomy" id="284581"/>
    <lineage>
        <taxon>Bacteria</taxon>
        <taxon>Bacillati</taxon>
        <taxon>Bacillota</taxon>
        <taxon>Bacilli</taxon>
        <taxon>Bacillales</taxon>
        <taxon>Bacillaceae</taxon>
        <taxon>Priestia</taxon>
    </lineage>
</organism>
<protein>
    <recommendedName>
        <fullName evidence="5">Lipoprotein</fullName>
    </recommendedName>
</protein>
<reference evidence="4" key="1">
    <citation type="submission" date="2015-08" db="EMBL/GenBank/DDBJ databases">
        <title>Fjat-14210 dsm16467.</title>
        <authorList>
            <person name="Liu B."/>
            <person name="Wang J."/>
            <person name="Zhu Y."/>
            <person name="Liu G."/>
            <person name="Chen Q."/>
            <person name="Chen Z."/>
            <person name="Lan J."/>
            <person name="Che J."/>
            <person name="Ge C."/>
            <person name="Shi H."/>
            <person name="Pan Z."/>
            <person name="Liu X."/>
        </authorList>
    </citation>
    <scope>NUCLEOTIDE SEQUENCE [LARGE SCALE GENOMIC DNA]</scope>
    <source>
        <strain evidence="4">DSM 16467</strain>
    </source>
</reference>
<dbReference type="Proteomes" id="UP000037558">
    <property type="component" value="Unassembled WGS sequence"/>
</dbReference>
<dbReference type="AlphaFoldDB" id="A0A0M0L5F0"/>
<accession>A0A0M0L5F0</accession>
<comment type="caution">
    <text evidence="3">The sequence shown here is derived from an EMBL/GenBank/DDBJ whole genome shotgun (WGS) entry which is preliminary data.</text>
</comment>
<gene>
    <name evidence="3" type="ORF">AMD01_10660</name>
</gene>
<dbReference type="EMBL" id="LILC01000013">
    <property type="protein sequence ID" value="KOO46301.1"/>
    <property type="molecule type" value="Genomic_DNA"/>
</dbReference>
<evidence type="ECO:0000256" key="1">
    <source>
        <dbReference type="SAM" id="MobiDB-lite"/>
    </source>
</evidence>
<name>A0A0M0L5F0_9BACI</name>
<feature type="compositionally biased region" description="Polar residues" evidence="1">
    <location>
        <begin position="22"/>
        <end position="31"/>
    </location>
</feature>
<dbReference type="PROSITE" id="PS51257">
    <property type="entry name" value="PROKAR_LIPOPROTEIN"/>
    <property type="match status" value="1"/>
</dbReference>
<feature type="signal peptide" evidence="2">
    <location>
        <begin position="1"/>
        <end position="18"/>
    </location>
</feature>
<evidence type="ECO:0000313" key="3">
    <source>
        <dbReference type="EMBL" id="KOO46301.1"/>
    </source>
</evidence>
<sequence>MKRSIPLLLVASTFLTLAACGTESQSNPQSAPTSEKKPAEKTEAPKDNASTPDKNNKVRLPEKKLTYEMEGMKEQKTAFLKTSKNQNYTLYVIDGYDLTEEEPGKDVIAYDENDKLWMRVEVLEKGQDLSDVKANSLETLKAGYGNAKEVTDFSNDKNDIDSVFTGESKTEKGAVYLLKETEDHPALRLTMFAPLETESFEPFLEMARTIQIQ</sequence>